<evidence type="ECO:0000313" key="1">
    <source>
        <dbReference type="EMBL" id="JAH89935.1"/>
    </source>
</evidence>
<accession>A0A0E9WK32</accession>
<reference evidence="1" key="1">
    <citation type="submission" date="2014-11" db="EMBL/GenBank/DDBJ databases">
        <authorList>
            <person name="Amaro Gonzalez C."/>
        </authorList>
    </citation>
    <scope>NUCLEOTIDE SEQUENCE</scope>
</reference>
<dbReference type="AlphaFoldDB" id="A0A0E9WK32"/>
<dbReference type="EMBL" id="GBXM01018642">
    <property type="protein sequence ID" value="JAH89935.1"/>
    <property type="molecule type" value="Transcribed_RNA"/>
</dbReference>
<organism evidence="1">
    <name type="scientific">Anguilla anguilla</name>
    <name type="common">European freshwater eel</name>
    <name type="synonym">Muraena anguilla</name>
    <dbReference type="NCBI Taxonomy" id="7936"/>
    <lineage>
        <taxon>Eukaryota</taxon>
        <taxon>Metazoa</taxon>
        <taxon>Chordata</taxon>
        <taxon>Craniata</taxon>
        <taxon>Vertebrata</taxon>
        <taxon>Euteleostomi</taxon>
        <taxon>Actinopterygii</taxon>
        <taxon>Neopterygii</taxon>
        <taxon>Teleostei</taxon>
        <taxon>Anguilliformes</taxon>
        <taxon>Anguillidae</taxon>
        <taxon>Anguilla</taxon>
    </lineage>
</organism>
<name>A0A0E9WK32_ANGAN</name>
<proteinExistence type="predicted"/>
<reference evidence="1" key="2">
    <citation type="journal article" date="2015" name="Fish Shellfish Immunol.">
        <title>Early steps in the European eel (Anguilla anguilla)-Vibrio vulnificus interaction in the gills: Role of the RtxA13 toxin.</title>
        <authorList>
            <person name="Callol A."/>
            <person name="Pajuelo D."/>
            <person name="Ebbesson L."/>
            <person name="Teles M."/>
            <person name="MacKenzie S."/>
            <person name="Amaro C."/>
        </authorList>
    </citation>
    <scope>NUCLEOTIDE SEQUENCE</scope>
</reference>
<protein>
    <submittedName>
        <fullName evidence="1">Uncharacterized protein</fullName>
    </submittedName>
</protein>
<sequence length="40" mass="4723">MNAYEFSGGYLNEILWKCTYHTKSMFWAVHLNEFSGGYLN</sequence>